<keyword evidence="2" id="KW-1185">Reference proteome</keyword>
<proteinExistence type="predicted"/>
<gene>
    <name evidence="1" type="ORF">H9Q16_16305</name>
</gene>
<evidence type="ECO:0000313" key="1">
    <source>
        <dbReference type="EMBL" id="MBD3665496.1"/>
    </source>
</evidence>
<keyword evidence="1" id="KW-0969">Cilium</keyword>
<dbReference type="Gene3D" id="1.20.58.300">
    <property type="entry name" value="FlgN-like"/>
    <property type="match status" value="1"/>
</dbReference>
<dbReference type="GO" id="GO:0044780">
    <property type="term" value="P:bacterial-type flagellum assembly"/>
    <property type="evidence" value="ECO:0007669"/>
    <property type="project" value="InterPro"/>
</dbReference>
<comment type="caution">
    <text evidence="1">The sequence shown here is derived from an EMBL/GenBank/DDBJ whole genome shotgun (WGS) entry which is preliminary data.</text>
</comment>
<name>A0A927D6W0_9RHOB</name>
<organism evidence="1 2">
    <name type="scientific">Sulfitobacter aestuariivivens</name>
    <dbReference type="NCBI Taxonomy" id="2766981"/>
    <lineage>
        <taxon>Bacteria</taxon>
        <taxon>Pseudomonadati</taxon>
        <taxon>Pseudomonadota</taxon>
        <taxon>Alphaproteobacteria</taxon>
        <taxon>Rhodobacterales</taxon>
        <taxon>Roseobacteraceae</taxon>
        <taxon>Sulfitobacter</taxon>
    </lineage>
</organism>
<dbReference type="InterPro" id="IPR036679">
    <property type="entry name" value="FlgN-like_sf"/>
</dbReference>
<dbReference type="EMBL" id="JACTAG010000002">
    <property type="protein sequence ID" value="MBD3665496.1"/>
    <property type="molecule type" value="Genomic_DNA"/>
</dbReference>
<dbReference type="SUPFAM" id="SSF140566">
    <property type="entry name" value="FlgN-like"/>
    <property type="match status" value="1"/>
</dbReference>
<reference evidence="1" key="1">
    <citation type="submission" date="2020-08" db="EMBL/GenBank/DDBJ databases">
        <title>Sulfitobacter aestuariivivens sp. nov., isolated from a tidal flat.</title>
        <authorList>
            <person name="Park S."/>
            <person name="Yoon J.-H."/>
        </authorList>
    </citation>
    <scope>NUCLEOTIDE SEQUENCE</scope>
    <source>
        <strain evidence="1">TSTF-M16</strain>
    </source>
</reference>
<keyword evidence="1" id="KW-0966">Cell projection</keyword>
<evidence type="ECO:0000313" key="2">
    <source>
        <dbReference type="Proteomes" id="UP000635142"/>
    </source>
</evidence>
<dbReference type="AlphaFoldDB" id="A0A927D6W0"/>
<sequence>MDALEDLLDAERSALLSGDLVALTQMLPAKEALFDVLNDDAGLETQVLAELNGKVRRNQLLLDSALKGIRDATARMTSVRHLRSSLETYGSDGRKQNIQIDGAHALEKRA</sequence>
<keyword evidence="1" id="KW-0282">Flagellum</keyword>
<accession>A0A927D6W0</accession>
<protein>
    <submittedName>
        <fullName evidence="1">Flagellar biosynthesis protein FlgN</fullName>
    </submittedName>
</protein>
<dbReference type="Proteomes" id="UP000635142">
    <property type="component" value="Unassembled WGS sequence"/>
</dbReference>